<evidence type="ECO:0000313" key="3">
    <source>
        <dbReference type="RefSeq" id="XP_030985619.1"/>
    </source>
</evidence>
<reference evidence="3" key="3">
    <citation type="submission" date="2025-08" db="UniProtKB">
        <authorList>
            <consortium name="RefSeq"/>
        </authorList>
    </citation>
    <scope>IDENTIFICATION</scope>
    <source>
        <strain evidence="3">NI907</strain>
    </source>
</reference>
<organism evidence="2 3">
    <name type="scientific">Pyricularia grisea</name>
    <name type="common">Crabgrass-specific blast fungus</name>
    <name type="synonym">Magnaporthe grisea</name>
    <dbReference type="NCBI Taxonomy" id="148305"/>
    <lineage>
        <taxon>Eukaryota</taxon>
        <taxon>Fungi</taxon>
        <taxon>Dikarya</taxon>
        <taxon>Ascomycota</taxon>
        <taxon>Pezizomycotina</taxon>
        <taxon>Sordariomycetes</taxon>
        <taxon>Sordariomycetidae</taxon>
        <taxon>Magnaporthales</taxon>
        <taxon>Pyriculariaceae</taxon>
        <taxon>Pyricularia</taxon>
    </lineage>
</organism>
<dbReference type="KEGG" id="pgri:PgNI_04412"/>
<keyword evidence="2" id="KW-1185">Reference proteome</keyword>
<dbReference type="Proteomes" id="UP000515153">
    <property type="component" value="Unplaced"/>
</dbReference>
<evidence type="ECO:0000259" key="1">
    <source>
        <dbReference type="Pfam" id="PF06985"/>
    </source>
</evidence>
<sequence>MYCEVCIAAFRDRVDGFLELGSQISIAHHKTFQSFKNSSALGCVICHYLWRELVANTSFCKLVESWINTGLDQIPICTKVDPQDPESAERELLNYATNIFLWKADEDDDEPLRFQVKLNYRPTEAATSMSSSYDIFFLDPVTDKTNKYKVFGDSTSSESSLQKAKVWMQDCMSNHKACGKGNTGSWAPTRILDLDPYGGGGGNIRLIVPADECKDSLGPYASLSYIWGGQESMRLTSNNIASFRQGIEGTLLPKTFQEAIQVCQHFSIRYIWIDALCILQDSHEDWLSEAAKMDKVYAHSHLTIAAAASHNPAHGLFRNRDPVLVSPADNPISVDITSRGWCFQERLLSPRLLGFGQEQIYWECMQTSAVESGCPVRTWPKTSTSDLKALFRNPGDGVLLEMEDESKRDPYRLWGEIVEMYCKTRLTKQIDRLIALSGLAKAYSAYINDTYVGGMWKKSLETELMWSKEHDIGELTTSADYIAPSFFWASASLPCNLTIEPEVKLRLPVMFKVLDLQLIYATEDTTGGLTGGHIDLSGTVVEVRLSAGAYKGWDTIKLLDRTGEPIQSSTGRSTDVYFFLPDRMLKVDVEEEKTRRFYVFLGYQFLTYNDAASGVSWEAADSKPARRAERNCSWILLEAVPNQQGVYRRLGMVHTYQDFLEKDGEEFGASRHVINLGTLGDEVPNRGRDGDKYIIRIV</sequence>
<accession>A0A6P8BEY3</accession>
<dbReference type="GeneID" id="41959368"/>
<dbReference type="PANTHER" id="PTHR33112:SF16">
    <property type="entry name" value="HETEROKARYON INCOMPATIBILITY DOMAIN-CONTAINING PROTEIN"/>
    <property type="match status" value="1"/>
</dbReference>
<dbReference type="RefSeq" id="XP_030985619.1">
    <property type="nucleotide sequence ID" value="XM_031124459.1"/>
</dbReference>
<gene>
    <name evidence="3" type="ORF">PgNI_04412</name>
</gene>
<dbReference type="AlphaFoldDB" id="A0A6P8BEY3"/>
<evidence type="ECO:0000313" key="2">
    <source>
        <dbReference type="Proteomes" id="UP000515153"/>
    </source>
</evidence>
<dbReference type="InterPro" id="IPR010730">
    <property type="entry name" value="HET"/>
</dbReference>
<feature type="domain" description="Heterokaryon incompatibility" evidence="1">
    <location>
        <begin position="220"/>
        <end position="322"/>
    </location>
</feature>
<reference evidence="3" key="2">
    <citation type="submission" date="2019-10" db="EMBL/GenBank/DDBJ databases">
        <authorList>
            <consortium name="NCBI Genome Project"/>
        </authorList>
    </citation>
    <scope>NUCLEOTIDE SEQUENCE</scope>
    <source>
        <strain evidence="3">NI907</strain>
    </source>
</reference>
<reference evidence="3" key="1">
    <citation type="journal article" date="2019" name="Mol. Biol. Evol.">
        <title>Blast fungal genomes show frequent chromosomal changes, gene gains and losses, and effector gene turnover.</title>
        <authorList>
            <person name="Gomez Luciano L.B."/>
            <person name="Jason Tsai I."/>
            <person name="Chuma I."/>
            <person name="Tosa Y."/>
            <person name="Chen Y.H."/>
            <person name="Li J.Y."/>
            <person name="Li M.Y."/>
            <person name="Jade Lu M.Y."/>
            <person name="Nakayashiki H."/>
            <person name="Li W.H."/>
        </authorList>
    </citation>
    <scope>NUCLEOTIDE SEQUENCE</scope>
    <source>
        <strain evidence="3">NI907</strain>
    </source>
</reference>
<proteinExistence type="predicted"/>
<dbReference type="PANTHER" id="PTHR33112">
    <property type="entry name" value="DOMAIN PROTEIN, PUTATIVE-RELATED"/>
    <property type="match status" value="1"/>
</dbReference>
<name>A0A6P8BEY3_PYRGI</name>
<dbReference type="Pfam" id="PF06985">
    <property type="entry name" value="HET"/>
    <property type="match status" value="1"/>
</dbReference>
<protein>
    <recommendedName>
        <fullName evidence="1">Heterokaryon incompatibility domain-containing protein</fullName>
    </recommendedName>
</protein>